<evidence type="ECO:0008006" key="10">
    <source>
        <dbReference type="Google" id="ProtNLM"/>
    </source>
</evidence>
<keyword evidence="6 7" id="KW-0472">Membrane</keyword>
<organism evidence="8 9">
    <name type="scientific">Candidatus Staskawiczbacteria bacterium CG10_big_fil_rev_8_21_14_0_10_38_10</name>
    <dbReference type="NCBI Taxonomy" id="1974891"/>
    <lineage>
        <taxon>Bacteria</taxon>
        <taxon>Candidatus Staskawicziibacteriota</taxon>
    </lineage>
</organism>
<reference evidence="9" key="1">
    <citation type="submission" date="2017-09" db="EMBL/GenBank/DDBJ databases">
        <title>Depth-based differentiation of microbial function through sediment-hosted aquifers and enrichment of novel symbionts in the deep terrestrial subsurface.</title>
        <authorList>
            <person name="Probst A.J."/>
            <person name="Ladd B."/>
            <person name="Jarett J.K."/>
            <person name="Geller-Mcgrath D.E."/>
            <person name="Sieber C.M.K."/>
            <person name="Emerson J.B."/>
            <person name="Anantharaman K."/>
            <person name="Thomas B.C."/>
            <person name="Malmstrom R."/>
            <person name="Stieglmeier M."/>
            <person name="Klingl A."/>
            <person name="Woyke T."/>
            <person name="Ryan C.M."/>
            <person name="Banfield J.F."/>
        </authorList>
    </citation>
    <scope>NUCLEOTIDE SEQUENCE [LARGE SCALE GENOMIC DNA]</scope>
</reference>
<evidence type="ECO:0000256" key="7">
    <source>
        <dbReference type="SAM" id="Phobius"/>
    </source>
</evidence>
<dbReference type="GO" id="GO:0005886">
    <property type="term" value="C:plasma membrane"/>
    <property type="evidence" value="ECO:0007669"/>
    <property type="project" value="UniProtKB-SubCell"/>
</dbReference>
<evidence type="ECO:0000313" key="8">
    <source>
        <dbReference type="EMBL" id="PJE69447.1"/>
    </source>
</evidence>
<proteinExistence type="predicted"/>
<evidence type="ECO:0000256" key="5">
    <source>
        <dbReference type="ARBA" id="ARBA00022989"/>
    </source>
</evidence>
<accession>A0A2H9T1A5</accession>
<feature type="transmembrane region" description="Helical" evidence="7">
    <location>
        <begin position="47"/>
        <end position="69"/>
    </location>
</feature>
<evidence type="ECO:0000256" key="3">
    <source>
        <dbReference type="ARBA" id="ARBA00022475"/>
    </source>
</evidence>
<evidence type="ECO:0000256" key="4">
    <source>
        <dbReference type="ARBA" id="ARBA00022692"/>
    </source>
</evidence>
<dbReference type="SUPFAM" id="SSF103473">
    <property type="entry name" value="MFS general substrate transporter"/>
    <property type="match status" value="1"/>
</dbReference>
<keyword evidence="2" id="KW-0813">Transport</keyword>
<feature type="transmembrane region" description="Helical" evidence="7">
    <location>
        <begin position="143"/>
        <end position="166"/>
    </location>
</feature>
<dbReference type="InterPro" id="IPR036259">
    <property type="entry name" value="MFS_trans_sf"/>
</dbReference>
<protein>
    <recommendedName>
        <fullName evidence="10">Major facilitator superfamily (MFS) profile domain-containing protein</fullName>
    </recommendedName>
</protein>
<dbReference type="PANTHER" id="PTHR23517">
    <property type="entry name" value="RESISTANCE PROTEIN MDTM, PUTATIVE-RELATED-RELATED"/>
    <property type="match status" value="1"/>
</dbReference>
<dbReference type="Pfam" id="PF07690">
    <property type="entry name" value="MFS_1"/>
    <property type="match status" value="1"/>
</dbReference>
<evidence type="ECO:0000256" key="6">
    <source>
        <dbReference type="ARBA" id="ARBA00023136"/>
    </source>
</evidence>
<name>A0A2H9T1A5_9BACT</name>
<evidence type="ECO:0000313" key="9">
    <source>
        <dbReference type="Proteomes" id="UP000236946"/>
    </source>
</evidence>
<dbReference type="Gene3D" id="1.20.1250.20">
    <property type="entry name" value="MFS general substrate transporter like domains"/>
    <property type="match status" value="1"/>
</dbReference>
<keyword evidence="4 7" id="KW-0812">Transmembrane</keyword>
<comment type="caution">
    <text evidence="8">The sequence shown here is derived from an EMBL/GenBank/DDBJ whole genome shotgun (WGS) entry which is preliminary data.</text>
</comment>
<feature type="transmembrane region" description="Helical" evidence="7">
    <location>
        <begin position="172"/>
        <end position="191"/>
    </location>
</feature>
<feature type="transmembrane region" description="Helical" evidence="7">
    <location>
        <begin position="81"/>
        <end position="100"/>
    </location>
</feature>
<dbReference type="Proteomes" id="UP000236946">
    <property type="component" value="Unassembled WGS sequence"/>
</dbReference>
<sequence>MFGKINKVIRVLIMSDIFLNFSWGLLAPVFAIFIVQNIATGSPEEGAKIAGFASLIYWVVKSILQLPIGKYLDKNHGENDDFWFMVLGMFLASVVPFGYLVSSTAWHIYILQVIQAVGMAMVFPPWLAIFTRHIDKGKEAFEWGLNSTTLGFSAGIAGAIGGILVAVVGFNIIFILVGILNIVSSCVLLLMRKEIRPKDHFPYQFPPYPSPF</sequence>
<comment type="subcellular location">
    <subcellularLocation>
        <location evidence="1">Cell membrane</location>
        <topology evidence="1">Multi-pass membrane protein</topology>
    </subcellularLocation>
</comment>
<evidence type="ECO:0000256" key="2">
    <source>
        <dbReference type="ARBA" id="ARBA00022448"/>
    </source>
</evidence>
<keyword evidence="5 7" id="KW-1133">Transmembrane helix</keyword>
<feature type="transmembrane region" description="Helical" evidence="7">
    <location>
        <begin position="12"/>
        <end position="35"/>
    </location>
</feature>
<keyword evidence="3" id="KW-1003">Cell membrane</keyword>
<dbReference type="EMBL" id="PFEN01000038">
    <property type="protein sequence ID" value="PJE69447.1"/>
    <property type="molecule type" value="Genomic_DNA"/>
</dbReference>
<evidence type="ECO:0000256" key="1">
    <source>
        <dbReference type="ARBA" id="ARBA00004651"/>
    </source>
</evidence>
<dbReference type="AlphaFoldDB" id="A0A2H9T1A5"/>
<gene>
    <name evidence="8" type="ORF">COU98_02040</name>
</gene>
<dbReference type="InterPro" id="IPR011701">
    <property type="entry name" value="MFS"/>
</dbReference>
<dbReference type="GO" id="GO:0022857">
    <property type="term" value="F:transmembrane transporter activity"/>
    <property type="evidence" value="ECO:0007669"/>
    <property type="project" value="InterPro"/>
</dbReference>
<feature type="transmembrane region" description="Helical" evidence="7">
    <location>
        <begin position="106"/>
        <end position="131"/>
    </location>
</feature>
<dbReference type="InterPro" id="IPR050171">
    <property type="entry name" value="MFS_Transporters"/>
</dbReference>